<evidence type="ECO:0000313" key="7">
    <source>
        <dbReference type="Proteomes" id="UP001212602"/>
    </source>
</evidence>
<evidence type="ECO:0000259" key="5">
    <source>
        <dbReference type="Pfam" id="PF25564"/>
    </source>
</evidence>
<dbReference type="InterPro" id="IPR055371">
    <property type="entry name" value="SpaA_PFL_dom_4"/>
</dbReference>
<dbReference type="Pfam" id="PF24514">
    <property type="entry name" value="SpaA_4"/>
    <property type="match status" value="2"/>
</dbReference>
<feature type="domain" description="DUF7933" evidence="5">
    <location>
        <begin position="557"/>
        <end position="656"/>
    </location>
</feature>
<dbReference type="RefSeq" id="WP_271428763.1">
    <property type="nucleotide sequence ID" value="NZ_JAQIPB010000006.1"/>
</dbReference>
<gene>
    <name evidence="6" type="ORF">PGB34_14340</name>
</gene>
<dbReference type="InterPro" id="IPR057693">
    <property type="entry name" value="DUF7933"/>
</dbReference>
<dbReference type="InterPro" id="IPR047589">
    <property type="entry name" value="DUF11_rpt"/>
</dbReference>
<sequence>MAGLALLSAQALAQTCAAPGPRVADATLTVSGGSCDASRPCTFLNNNDAAANPNDVLETNARIISSTAANPITFTFSSPHTVKTVRVNNAWGVRDIQPYQWSFQLLDASGAVLATTPAYTDPNPQTPSSVTSPSNDTNPPPTVDSCFATAVANVKTVRWIVTSYYATRIYPNQSGSTPSAATGNQLNYAETRDIDFFAAPSDPSIPTVQLAKRSTGATGTFGFAMTNLGSSTDSISTTSDGVAANSALTALVSNTAQPVTVTETVPANHALTGASCTDTNAATTGNPASFGTLAGAVLTIPAANLRPFAKIVCTFENRATRIRFQKTTLPAGQNQNFTVAAFNGLPATTINASSGASAYAVPTSLAAGNLTENAVAGWRGMGLSCAADTGFNGETTGAAVLTNTTPATAVNTAYTTAVPAGTFKAGNDYTCTFSNGAAVVRLAKSTSPVAGVNQSFSNNIASNGLPASGMSFNAATGPSTYVVITNPAAATSPREAGVLNWRGTGMVCRRDSDGVAVHTATNVGTTGAAYTPTAIPANTFVPGTSYTCTLSNERLLPVLTKAFSPSAIVQGGTATLTFTIQSLAGVPLQAGLTFTDTLPAGLVLAQAPALNQCGGLVTGAAGGSTILLAAGSLPAGPSSCQITVQVTSAPGQGAATCPSAATTNASGNISALPVNLVNGVTDQCLGISTTAPTITLQKALGGTGRISGGDQFSLSGTGTGAPAAVTTTGTGAAVSSAAYTITATPGTAYALTEAMAAGSSSLLTQYSQAVSCTNTGPTNVSSINSLPINVTPQVGDAVSCTVTNTPKPATLSLQKALGGSGRISASDQFTLSGSGTGAPAALTTTGSGTAITSAAYSFNATPGTSYSLNEAMAAGSASALVQYDKAVSCTNTGPTNVSGLSTLPINVTPVAGDAISCTITNTPATIIDPGPNGGDPAALTCNADPVISGTNFTAAEWVKSNWDAVSSGAVTMNEDSGTATLSQSVSGVTPGALLTFSWRFRNGIISTGSAGNASRLSLSYGGVTYWTVNTNDGTLNLNSDAATASNGASCVSGCGALAEATDRMVRLRLPTGIPISGLLRFTAQSFGGTSDDMTVRTAVSILNTGVCLAKTSAGGTGTFNFTTGTNVDTTMGGGGTTASITTAAVNTPVLYDASATRTNAQPLLIKSPGASANVTITETPAPGFVLNSVTCSDGLTPMLNGNTISIASVPRDTVASCIVTNSTSTINFSKALSGSRAVAGDQFTVAVRTGGVNGTVVNSTAASTTTGSGATVNAGTGTTGDVRTTPRTAYTLTEAGAAGAVLGNYSGRLTCTDAAGVMPASSLPTNEVFDPVAGRVIIPLSGANLRCVLTNTSTLGPSITLQKALGGAGRIAANDQFTLSATGTGAPAAVTTAGTGTAVTSPAYTFTATAGTAYTLNEAMAAGSTSALANYTQSVTCSNTGPTDVSALTTLPINVTPAASDAISCVITNTPAVPAVSGKVFLDNGTGGGTANDGILNGGEAPQAGIAVRLTNCAATVYASGVTDGTGSYSLSVPSGTAAGAALCVEQVNSPATRISTGASVGNTALPSGSATAAAGGSYTYTRTGTPDRIAFSWNGTGHANLNFGDVDNSSFATSGAKTALPGSTVTYPHTFTAGTGGQVRFGIASETATPALAGWAAEIFADPLCTGSLQPGAQQLYPPGTATTAVAFAGKVCVIVKQFVPANAPMGASNKLTIRADFDYLNANPALGASFTLEDITTVSSTALELRKEVRNVTQSAAFGVNNQAKSGETLEYRITYTNNGDAPISAMTVNDTTPGYTTFVSATQGTTPASLTACQKTTPANAPPAAPVACADAQPAGGTGPIGWKFTGTVAPGGTGFVLFQVKVD</sequence>
<dbReference type="Pfam" id="PF25564">
    <property type="entry name" value="DUF7933"/>
    <property type="match status" value="1"/>
</dbReference>
<dbReference type="EMBL" id="JAQIPB010000006">
    <property type="protein sequence ID" value="MDA7417544.1"/>
    <property type="molecule type" value="Genomic_DNA"/>
</dbReference>
<dbReference type="InterPro" id="IPR013783">
    <property type="entry name" value="Ig-like_fold"/>
</dbReference>
<feature type="domain" description="SpaA-like prealbumin fold" evidence="3">
    <location>
        <begin position="810"/>
        <end position="923"/>
    </location>
</feature>
<accession>A0AAE3SZW6</accession>
<dbReference type="Pfam" id="PF20674">
    <property type="entry name" value="SpaA_3"/>
    <property type="match status" value="4"/>
</dbReference>
<dbReference type="Gene3D" id="2.60.40.10">
    <property type="entry name" value="Immunoglobulins"/>
    <property type="match status" value="1"/>
</dbReference>
<evidence type="ECO:0000256" key="1">
    <source>
        <dbReference type="SAM" id="MobiDB-lite"/>
    </source>
</evidence>
<reference evidence="6" key="1">
    <citation type="submission" date="2023-01" db="EMBL/GenBank/DDBJ databases">
        <title>Xenophilus mangrovi sp. nov., isolated from soil of Mangrove nature reserve.</title>
        <authorList>
            <person name="Xu S."/>
            <person name="Liu Z."/>
            <person name="Xu Y."/>
        </authorList>
    </citation>
    <scope>NUCLEOTIDE SEQUENCE</scope>
    <source>
        <strain evidence="6">YW8</strain>
    </source>
</reference>
<feature type="domain" description="SpaA-like prealbumin fold" evidence="4">
    <location>
        <begin position="208"/>
        <end position="318"/>
    </location>
</feature>
<evidence type="ECO:0000259" key="3">
    <source>
        <dbReference type="Pfam" id="PF20674"/>
    </source>
</evidence>
<protein>
    <recommendedName>
        <fullName evidence="8">DUF11 domain-containing protein</fullName>
    </recommendedName>
</protein>
<comment type="caution">
    <text evidence="6">The sequence shown here is derived from an EMBL/GenBank/DDBJ whole genome shotgun (WGS) entry which is preliminary data.</text>
</comment>
<evidence type="ECO:0000313" key="6">
    <source>
        <dbReference type="EMBL" id="MDA7417544.1"/>
    </source>
</evidence>
<evidence type="ECO:0008006" key="8">
    <source>
        <dbReference type="Google" id="ProtNLM"/>
    </source>
</evidence>
<name>A0AAE3SZW6_9BURK</name>
<dbReference type="Pfam" id="PF01345">
    <property type="entry name" value="DUF11"/>
    <property type="match status" value="1"/>
</dbReference>
<feature type="region of interest" description="Disordered" evidence="1">
    <location>
        <begin position="116"/>
        <end position="141"/>
    </location>
</feature>
<proteinExistence type="predicted"/>
<evidence type="ECO:0000259" key="2">
    <source>
        <dbReference type="Pfam" id="PF01345"/>
    </source>
</evidence>
<dbReference type="InterPro" id="IPR048834">
    <property type="entry name" value="SpaA_pre-album"/>
</dbReference>
<feature type="domain" description="SpaA-like prealbumin fold" evidence="3">
    <location>
        <begin position="1358"/>
        <end position="1471"/>
    </location>
</feature>
<feature type="domain" description="SpaA-like prealbumin fold" evidence="3">
    <location>
        <begin position="693"/>
        <end position="806"/>
    </location>
</feature>
<dbReference type="Proteomes" id="UP001212602">
    <property type="component" value="Unassembled WGS sequence"/>
</dbReference>
<feature type="domain" description="SpaA-like prealbumin fold" evidence="4">
    <location>
        <begin position="1106"/>
        <end position="1222"/>
    </location>
</feature>
<keyword evidence="7" id="KW-1185">Reference proteome</keyword>
<dbReference type="InterPro" id="IPR001434">
    <property type="entry name" value="OmcB-like_DUF11"/>
</dbReference>
<dbReference type="NCBIfam" id="TIGR01451">
    <property type="entry name" value="B_ant_repeat"/>
    <property type="match status" value="1"/>
</dbReference>
<evidence type="ECO:0000259" key="4">
    <source>
        <dbReference type="Pfam" id="PF24514"/>
    </source>
</evidence>
<feature type="compositionally biased region" description="Low complexity" evidence="1">
    <location>
        <begin position="126"/>
        <end position="137"/>
    </location>
</feature>
<organism evidence="6 7">
    <name type="scientific">Xenophilus arseniciresistens</name>
    <dbReference type="NCBI Taxonomy" id="1283306"/>
    <lineage>
        <taxon>Bacteria</taxon>
        <taxon>Pseudomonadati</taxon>
        <taxon>Pseudomonadota</taxon>
        <taxon>Betaproteobacteria</taxon>
        <taxon>Burkholderiales</taxon>
        <taxon>Comamonadaceae</taxon>
        <taxon>Xenophilus</taxon>
    </lineage>
</organism>
<feature type="domain" description="DUF11" evidence="2">
    <location>
        <begin position="1763"/>
        <end position="1814"/>
    </location>
</feature>
<feature type="domain" description="SpaA-like prealbumin fold" evidence="3">
    <location>
        <begin position="1225"/>
        <end position="1352"/>
    </location>
</feature>